<dbReference type="PANTHER" id="PTHR12318">
    <property type="entry name" value="TESTOSTERONE-REGULATED PROTEIN RP2"/>
    <property type="match status" value="1"/>
</dbReference>
<dbReference type="InterPro" id="IPR000086">
    <property type="entry name" value="NUDIX_hydrolase_dom"/>
</dbReference>
<dbReference type="InterPro" id="IPR039121">
    <property type="entry name" value="NUDT19"/>
</dbReference>
<keyword evidence="4" id="KW-0378">Hydrolase</keyword>
<proteinExistence type="predicted"/>
<keyword evidence="3" id="KW-0479">Metal-binding</keyword>
<dbReference type="PROSITE" id="PS51462">
    <property type="entry name" value="NUDIX"/>
    <property type="match status" value="1"/>
</dbReference>
<dbReference type="KEGG" id="zal:AZF00_13220"/>
<organism evidence="8 9">
    <name type="scientific">Zhongshania aliphaticivorans</name>
    <dbReference type="NCBI Taxonomy" id="1470434"/>
    <lineage>
        <taxon>Bacteria</taxon>
        <taxon>Pseudomonadati</taxon>
        <taxon>Pseudomonadota</taxon>
        <taxon>Gammaproteobacteria</taxon>
        <taxon>Cellvibrionales</taxon>
        <taxon>Spongiibacteraceae</taxon>
        <taxon>Zhongshania</taxon>
    </lineage>
</organism>
<evidence type="ECO:0000313" key="8">
    <source>
        <dbReference type="EMBL" id="AMO69205.1"/>
    </source>
</evidence>
<name>A0A127M7L8_9GAMM</name>
<evidence type="ECO:0000313" key="9">
    <source>
        <dbReference type="Proteomes" id="UP000074119"/>
    </source>
</evidence>
<dbReference type="Proteomes" id="UP000074119">
    <property type="component" value="Chromosome"/>
</dbReference>
<dbReference type="GO" id="GO:0016818">
    <property type="term" value="F:hydrolase activity, acting on acid anhydrides, in phosphorus-containing anhydrides"/>
    <property type="evidence" value="ECO:0007669"/>
    <property type="project" value="InterPro"/>
</dbReference>
<keyword evidence="5" id="KW-0460">Magnesium</keyword>
<evidence type="ECO:0000256" key="5">
    <source>
        <dbReference type="ARBA" id="ARBA00022842"/>
    </source>
</evidence>
<evidence type="ECO:0000256" key="2">
    <source>
        <dbReference type="ARBA" id="ARBA00001946"/>
    </source>
</evidence>
<dbReference type="AlphaFoldDB" id="A0A127M7L8"/>
<feature type="domain" description="Nudix hydrolase" evidence="7">
    <location>
        <begin position="4"/>
        <end position="149"/>
    </location>
</feature>
<sequence length="224" mass="24772">MSSEISAAATAVIVRDGEAGIETLLLRRHSQLKVSGGHWVFPGGRIDPEDYRGGNDDEQAARVAALRETQEESGLVLNPDSLVFLSHWTTPPTMGRRFATWFYLAVVNHDLPEVLVDGEEMDAYCWASPGEFLAQHRRGELALLPPTVVTLDELHRCASAAEAQRFYGERPVPFIAPRMSKHNDVICMLYGGDAGYDAIDPSAQGAKNRCYLESGAWRYDFCEA</sequence>
<evidence type="ECO:0000256" key="4">
    <source>
        <dbReference type="ARBA" id="ARBA00022801"/>
    </source>
</evidence>
<accession>A0A127M7L8</accession>
<reference evidence="8 9" key="1">
    <citation type="submission" date="2015-12" db="EMBL/GenBank/DDBJ databases">
        <authorList>
            <person name="Shamseldin A."/>
            <person name="Moawad H."/>
            <person name="Abd El-Rahim W.M."/>
            <person name="Sadowsky M.J."/>
        </authorList>
    </citation>
    <scope>NUCLEOTIDE SEQUENCE [LARGE SCALE GENOMIC DNA]</scope>
    <source>
        <strain evidence="8 9">SM2</strain>
    </source>
</reference>
<comment type="cofactor">
    <cofactor evidence="1">
        <name>Mn(2+)</name>
        <dbReference type="ChEBI" id="CHEBI:29035"/>
    </cofactor>
</comment>
<dbReference type="Gene3D" id="3.90.79.10">
    <property type="entry name" value="Nucleoside Triphosphate Pyrophosphohydrolase"/>
    <property type="match status" value="2"/>
</dbReference>
<dbReference type="SUPFAM" id="SSF55811">
    <property type="entry name" value="Nudix"/>
    <property type="match status" value="1"/>
</dbReference>
<protein>
    <recommendedName>
        <fullName evidence="7">Nudix hydrolase domain-containing protein</fullName>
    </recommendedName>
</protein>
<dbReference type="STRING" id="1470434.AZF00_13220"/>
<evidence type="ECO:0000256" key="6">
    <source>
        <dbReference type="ARBA" id="ARBA00023211"/>
    </source>
</evidence>
<dbReference type="Pfam" id="PF00293">
    <property type="entry name" value="NUDIX"/>
    <property type="match status" value="1"/>
</dbReference>
<dbReference type="EMBL" id="CP014544">
    <property type="protein sequence ID" value="AMO69205.1"/>
    <property type="molecule type" value="Genomic_DNA"/>
</dbReference>
<gene>
    <name evidence="8" type="ORF">AZF00_13220</name>
</gene>
<dbReference type="InterPro" id="IPR015797">
    <property type="entry name" value="NUDIX_hydrolase-like_dom_sf"/>
</dbReference>
<comment type="cofactor">
    <cofactor evidence="2">
        <name>Mg(2+)</name>
        <dbReference type="ChEBI" id="CHEBI:18420"/>
    </cofactor>
</comment>
<keyword evidence="6" id="KW-0464">Manganese</keyword>
<dbReference type="RefSeq" id="WP_008248602.1">
    <property type="nucleotide sequence ID" value="NZ_CP014544.1"/>
</dbReference>
<dbReference type="CDD" id="cd18870">
    <property type="entry name" value="NUDIX_AcylCoAdiphos_Nudt19"/>
    <property type="match status" value="1"/>
</dbReference>
<evidence type="ECO:0000256" key="1">
    <source>
        <dbReference type="ARBA" id="ARBA00001936"/>
    </source>
</evidence>
<dbReference type="GO" id="GO:0046872">
    <property type="term" value="F:metal ion binding"/>
    <property type="evidence" value="ECO:0007669"/>
    <property type="project" value="UniProtKB-KW"/>
</dbReference>
<evidence type="ECO:0000256" key="3">
    <source>
        <dbReference type="ARBA" id="ARBA00022723"/>
    </source>
</evidence>
<dbReference type="PANTHER" id="PTHR12318:SF0">
    <property type="entry name" value="ACYL-COENZYME A DIPHOSPHATASE NUDT19"/>
    <property type="match status" value="1"/>
</dbReference>
<evidence type="ECO:0000259" key="7">
    <source>
        <dbReference type="PROSITE" id="PS51462"/>
    </source>
</evidence>